<dbReference type="RefSeq" id="WP_157177032.1">
    <property type="nucleotide sequence ID" value="NZ_BMJP01000005.1"/>
</dbReference>
<gene>
    <name evidence="1" type="ORF">FHS99_002948</name>
</gene>
<comment type="caution">
    <text evidence="1">The sequence shown here is derived from an EMBL/GenBank/DDBJ whole genome shotgun (WGS) entry which is preliminary data.</text>
</comment>
<keyword evidence="2" id="KW-1185">Reference proteome</keyword>
<dbReference type="AlphaFoldDB" id="A0A7W9F4G5"/>
<evidence type="ECO:0000313" key="2">
    <source>
        <dbReference type="Proteomes" id="UP000546701"/>
    </source>
</evidence>
<dbReference type="EMBL" id="JACIJR010000007">
    <property type="protein sequence ID" value="MBB5730445.1"/>
    <property type="molecule type" value="Genomic_DNA"/>
</dbReference>
<evidence type="ECO:0000313" key="1">
    <source>
        <dbReference type="EMBL" id="MBB5730445.1"/>
    </source>
</evidence>
<sequence>MFEMDRGFGGAVRLAPPHAGIAPWIELLEDWSDRADLAPLDRMRIWTAAAGLGSEPIAAALERDLLAINNFDAEVWTVDDELGHTISSALHQLKRRFAALGDDLIERLLRLKRYNIAMYGVRVLGDRGDEARSRNRTRLTPTILR</sequence>
<protein>
    <submittedName>
        <fullName evidence="1">Uncharacterized protein</fullName>
    </submittedName>
</protein>
<proteinExistence type="predicted"/>
<accession>A0A7W9F4G5</accession>
<name>A0A7W9F4G5_9SPHN</name>
<reference evidence="1 2" key="1">
    <citation type="submission" date="2020-08" db="EMBL/GenBank/DDBJ databases">
        <title>Genomic Encyclopedia of Type Strains, Phase IV (KMG-IV): sequencing the most valuable type-strain genomes for metagenomic binning, comparative biology and taxonomic classification.</title>
        <authorList>
            <person name="Goeker M."/>
        </authorList>
    </citation>
    <scope>NUCLEOTIDE SEQUENCE [LARGE SCALE GENOMIC DNA]</scope>
    <source>
        <strain evidence="1 2">DSM 103336</strain>
    </source>
</reference>
<organism evidence="1 2">
    <name type="scientific">Sphingomonas prati</name>
    <dbReference type="NCBI Taxonomy" id="1843237"/>
    <lineage>
        <taxon>Bacteria</taxon>
        <taxon>Pseudomonadati</taxon>
        <taxon>Pseudomonadota</taxon>
        <taxon>Alphaproteobacteria</taxon>
        <taxon>Sphingomonadales</taxon>
        <taxon>Sphingomonadaceae</taxon>
        <taxon>Sphingomonas</taxon>
    </lineage>
</organism>
<dbReference type="OrthoDB" id="8456949at2"/>
<dbReference type="Proteomes" id="UP000546701">
    <property type="component" value="Unassembled WGS sequence"/>
</dbReference>